<comment type="caution">
    <text evidence="1">The sequence shown here is derived from an EMBL/GenBank/DDBJ whole genome shotgun (WGS) entry which is preliminary data.</text>
</comment>
<dbReference type="SUPFAM" id="SSF49899">
    <property type="entry name" value="Concanavalin A-like lectins/glucanases"/>
    <property type="match status" value="1"/>
</dbReference>
<proteinExistence type="predicted"/>
<evidence type="ECO:0000313" key="1">
    <source>
        <dbReference type="EMBL" id="KKN12945.1"/>
    </source>
</evidence>
<dbReference type="InterPro" id="IPR013320">
    <property type="entry name" value="ConA-like_dom_sf"/>
</dbReference>
<organism evidence="1">
    <name type="scientific">marine sediment metagenome</name>
    <dbReference type="NCBI Taxonomy" id="412755"/>
    <lineage>
        <taxon>unclassified sequences</taxon>
        <taxon>metagenomes</taxon>
        <taxon>ecological metagenomes</taxon>
    </lineage>
</organism>
<reference evidence="1" key="1">
    <citation type="journal article" date="2015" name="Nature">
        <title>Complex archaea that bridge the gap between prokaryotes and eukaryotes.</title>
        <authorList>
            <person name="Spang A."/>
            <person name="Saw J.H."/>
            <person name="Jorgensen S.L."/>
            <person name="Zaremba-Niedzwiedzka K."/>
            <person name="Martijn J."/>
            <person name="Lind A.E."/>
            <person name="van Eijk R."/>
            <person name="Schleper C."/>
            <person name="Guy L."/>
            <person name="Ettema T.J."/>
        </authorList>
    </citation>
    <scope>NUCLEOTIDE SEQUENCE</scope>
</reference>
<dbReference type="EMBL" id="LAZR01003976">
    <property type="protein sequence ID" value="KKN12945.1"/>
    <property type="molecule type" value="Genomic_DNA"/>
</dbReference>
<dbReference type="Gene3D" id="2.60.120.200">
    <property type="match status" value="1"/>
</dbReference>
<evidence type="ECO:0008006" key="2">
    <source>
        <dbReference type="Google" id="ProtNLM"/>
    </source>
</evidence>
<dbReference type="Pfam" id="PF13385">
    <property type="entry name" value="Laminin_G_3"/>
    <property type="match status" value="1"/>
</dbReference>
<accession>A0A0F9N096</accession>
<protein>
    <recommendedName>
        <fullName evidence="2">GH16 domain-containing protein</fullName>
    </recommendedName>
</protein>
<sequence>DNEGAMIIWPKGGTVAGKVKFVTGKKLWFECRIQVSTIATAINQIFIGFAEQALNSQGTLLLINEAGLADVDYVGFLKEYTDGTGLNTEFNTNGGTNVSNGDEATLVATTWTKLGIYCDGDIVTFYVDGVSLATTTTTGTADFPNGEELVLYIENLCGGAGTVGTITVDWVRIAQEY</sequence>
<gene>
    <name evidence="1" type="ORF">LCGC14_1011450</name>
</gene>
<dbReference type="AlphaFoldDB" id="A0A0F9N096"/>
<name>A0A0F9N096_9ZZZZ</name>
<feature type="non-terminal residue" evidence="1">
    <location>
        <position position="1"/>
    </location>
</feature>